<proteinExistence type="predicted"/>
<dbReference type="Proteomes" id="UP001497480">
    <property type="component" value="Unassembled WGS sequence"/>
</dbReference>
<dbReference type="InterPro" id="IPR050651">
    <property type="entry name" value="Plant_Cytochrome_P450_Monoox"/>
</dbReference>
<dbReference type="GO" id="GO:0020037">
    <property type="term" value="F:heme binding"/>
    <property type="evidence" value="ECO:0007669"/>
    <property type="project" value="InterPro"/>
</dbReference>
<keyword evidence="4" id="KW-0408">Iron</keyword>
<evidence type="ECO:0000256" key="3">
    <source>
        <dbReference type="ARBA" id="ARBA00023002"/>
    </source>
</evidence>
<evidence type="ECO:0000313" key="7">
    <source>
        <dbReference type="Proteomes" id="UP001497480"/>
    </source>
</evidence>
<dbReference type="AlphaFoldDB" id="A0AAV1XGF4"/>
<evidence type="ECO:0000256" key="1">
    <source>
        <dbReference type="ARBA" id="ARBA00022617"/>
    </source>
</evidence>
<dbReference type="PANTHER" id="PTHR47947:SF24">
    <property type="entry name" value="ISOFLAVONE 2'-HYDROXYLASE-LIKE"/>
    <property type="match status" value="1"/>
</dbReference>
<dbReference type="Pfam" id="PF00067">
    <property type="entry name" value="p450"/>
    <property type="match status" value="1"/>
</dbReference>
<dbReference type="GO" id="GO:0016705">
    <property type="term" value="F:oxidoreductase activity, acting on paired donors, with incorporation or reduction of molecular oxygen"/>
    <property type="evidence" value="ECO:0007669"/>
    <property type="project" value="InterPro"/>
</dbReference>
<evidence type="ECO:0000256" key="2">
    <source>
        <dbReference type="ARBA" id="ARBA00022723"/>
    </source>
</evidence>
<dbReference type="PANTHER" id="PTHR47947">
    <property type="entry name" value="CYTOCHROME P450 82C3-RELATED"/>
    <property type="match status" value="1"/>
</dbReference>
<dbReference type="PRINTS" id="PR00385">
    <property type="entry name" value="P450"/>
</dbReference>
<keyword evidence="3" id="KW-0560">Oxidoreductase</keyword>
<keyword evidence="2" id="KW-0479">Metal-binding</keyword>
<sequence length="437" mass="50803">MSRHESLSKIHKEYVHNPFGFEKFLRQTRRPKNFPPGPPYLPVIGNLYQLIQPLHRTFYGLSQKYGQIFSLVFGSHLVVVVSSPSIEQECFTKNDITLSHRPKLLTGKYIGYNYTTIGFSPYGDHWHNLRRIISLEVLSSQCLNSSFEIRRDEITRLIKKLAQDSYKDFAKVELKSKFLELTFNSMMRILTGKRYFGEDLDASEVEEAKQFRDIIEMWAVFNEFIPSVGLGWFGFVSEKSLKSIGLRLDAFIQGRVDEHRNGKKNTNNMIDHLLTQQQSQPQYYTDQIIKGLILDLLSAGTDTSGITLEWAMSNLLNHPKILKKARKELDIYIGQDRLVDESDISKLPYLQNIVHETFRLHPALPLLVPRSFSKDCIIGGYKIPQNTTMYVNAWAIHTDPKLWTDPLLFKPERFEKEVYKRPDNIRLPHHSWKSLSH</sequence>
<dbReference type="InterPro" id="IPR002401">
    <property type="entry name" value="Cyt_P450_E_grp-I"/>
</dbReference>
<dbReference type="PRINTS" id="PR00463">
    <property type="entry name" value="EP450I"/>
</dbReference>
<gene>
    <name evidence="6" type="ORF">LLUT_LOCUS21905</name>
</gene>
<evidence type="ECO:0008006" key="8">
    <source>
        <dbReference type="Google" id="ProtNLM"/>
    </source>
</evidence>
<name>A0AAV1XGF4_LUPLU</name>
<evidence type="ECO:0000313" key="6">
    <source>
        <dbReference type="EMBL" id="CAL0320845.1"/>
    </source>
</evidence>
<dbReference type="GO" id="GO:0005506">
    <property type="term" value="F:iron ion binding"/>
    <property type="evidence" value="ECO:0007669"/>
    <property type="project" value="InterPro"/>
</dbReference>
<comment type="caution">
    <text evidence="6">The sequence shown here is derived from an EMBL/GenBank/DDBJ whole genome shotgun (WGS) entry which is preliminary data.</text>
</comment>
<dbReference type="EMBL" id="CAXHTB010000015">
    <property type="protein sequence ID" value="CAL0320845.1"/>
    <property type="molecule type" value="Genomic_DNA"/>
</dbReference>
<organism evidence="6 7">
    <name type="scientific">Lupinus luteus</name>
    <name type="common">European yellow lupine</name>
    <dbReference type="NCBI Taxonomy" id="3873"/>
    <lineage>
        <taxon>Eukaryota</taxon>
        <taxon>Viridiplantae</taxon>
        <taxon>Streptophyta</taxon>
        <taxon>Embryophyta</taxon>
        <taxon>Tracheophyta</taxon>
        <taxon>Spermatophyta</taxon>
        <taxon>Magnoliopsida</taxon>
        <taxon>eudicotyledons</taxon>
        <taxon>Gunneridae</taxon>
        <taxon>Pentapetalae</taxon>
        <taxon>rosids</taxon>
        <taxon>fabids</taxon>
        <taxon>Fabales</taxon>
        <taxon>Fabaceae</taxon>
        <taxon>Papilionoideae</taxon>
        <taxon>50 kb inversion clade</taxon>
        <taxon>genistoids sensu lato</taxon>
        <taxon>core genistoids</taxon>
        <taxon>Genisteae</taxon>
        <taxon>Lupinus</taxon>
    </lineage>
</organism>
<keyword evidence="1" id="KW-0349">Heme</keyword>
<dbReference type="Gene3D" id="1.10.630.10">
    <property type="entry name" value="Cytochrome P450"/>
    <property type="match status" value="1"/>
</dbReference>
<keyword evidence="5" id="KW-0503">Monooxygenase</keyword>
<keyword evidence="7" id="KW-1185">Reference proteome</keyword>
<dbReference type="InterPro" id="IPR036396">
    <property type="entry name" value="Cyt_P450_sf"/>
</dbReference>
<dbReference type="SUPFAM" id="SSF48264">
    <property type="entry name" value="Cytochrome P450"/>
    <property type="match status" value="1"/>
</dbReference>
<accession>A0AAV1XGF4</accession>
<reference evidence="6 7" key="1">
    <citation type="submission" date="2024-03" db="EMBL/GenBank/DDBJ databases">
        <authorList>
            <person name="Martinez-Hernandez J."/>
        </authorList>
    </citation>
    <scope>NUCLEOTIDE SEQUENCE [LARGE SCALE GENOMIC DNA]</scope>
</reference>
<evidence type="ECO:0000256" key="5">
    <source>
        <dbReference type="ARBA" id="ARBA00023033"/>
    </source>
</evidence>
<dbReference type="GO" id="GO:0004497">
    <property type="term" value="F:monooxygenase activity"/>
    <property type="evidence" value="ECO:0007669"/>
    <property type="project" value="UniProtKB-KW"/>
</dbReference>
<dbReference type="InterPro" id="IPR001128">
    <property type="entry name" value="Cyt_P450"/>
</dbReference>
<protein>
    <recommendedName>
        <fullName evidence="8">Cytochrome P450</fullName>
    </recommendedName>
</protein>
<evidence type="ECO:0000256" key="4">
    <source>
        <dbReference type="ARBA" id="ARBA00023004"/>
    </source>
</evidence>